<accession>A0A8T1XNU6</accession>
<proteinExistence type="inferred from homology"/>
<comment type="subcellular location">
    <subcellularLocation>
        <location evidence="1 6">Membrane</location>
        <topology evidence="1 6">Multi-pass membrane protein</topology>
    </subcellularLocation>
</comment>
<feature type="transmembrane region" description="Helical" evidence="6">
    <location>
        <begin position="298"/>
        <end position="320"/>
    </location>
</feature>
<feature type="transmembrane region" description="Helical" evidence="6">
    <location>
        <begin position="238"/>
        <end position="261"/>
    </location>
</feature>
<evidence type="ECO:0000256" key="3">
    <source>
        <dbReference type="ARBA" id="ARBA00022692"/>
    </source>
</evidence>
<feature type="domain" description="EamA" evidence="7">
    <location>
        <begin position="208"/>
        <end position="345"/>
    </location>
</feature>
<name>A0A8T1XNU6_ARASU</name>
<feature type="transmembrane region" description="Helical" evidence="6">
    <location>
        <begin position="205"/>
        <end position="226"/>
    </location>
</feature>
<evidence type="ECO:0000313" key="8">
    <source>
        <dbReference type="EMBL" id="KAG7536331.1"/>
    </source>
</evidence>
<keyword evidence="3 6" id="KW-0812">Transmembrane</keyword>
<evidence type="ECO:0000256" key="4">
    <source>
        <dbReference type="ARBA" id="ARBA00022989"/>
    </source>
</evidence>
<dbReference type="AlphaFoldDB" id="A0A8T1XNU6"/>
<feature type="transmembrane region" description="Helical" evidence="6">
    <location>
        <begin position="81"/>
        <end position="105"/>
    </location>
</feature>
<dbReference type="GO" id="GO:0016020">
    <property type="term" value="C:membrane"/>
    <property type="evidence" value="ECO:0007669"/>
    <property type="project" value="UniProtKB-SubCell"/>
</dbReference>
<feature type="transmembrane region" description="Helical" evidence="6">
    <location>
        <begin position="48"/>
        <end position="69"/>
    </location>
</feature>
<feature type="transmembrane region" description="Helical" evidence="6">
    <location>
        <begin position="145"/>
        <end position="163"/>
    </location>
</feature>
<comment type="caution">
    <text evidence="8">The sequence shown here is derived from an EMBL/GenBank/DDBJ whole genome shotgun (WGS) entry which is preliminary data.</text>
</comment>
<reference evidence="8 9" key="1">
    <citation type="submission" date="2020-12" db="EMBL/GenBank/DDBJ databases">
        <title>Concerted genomic and epigenomic changes stabilize Arabidopsis allopolyploids.</title>
        <authorList>
            <person name="Chen Z."/>
        </authorList>
    </citation>
    <scope>NUCLEOTIDE SEQUENCE [LARGE SCALE GENOMIC DNA]</scope>
    <source>
        <strain evidence="8">As9502</strain>
        <tissue evidence="8">Leaf</tissue>
    </source>
</reference>
<dbReference type="InterPro" id="IPR030184">
    <property type="entry name" value="WAT1-related"/>
</dbReference>
<keyword evidence="9" id="KW-1185">Reference proteome</keyword>
<dbReference type="GO" id="GO:0022857">
    <property type="term" value="F:transmembrane transporter activity"/>
    <property type="evidence" value="ECO:0007669"/>
    <property type="project" value="InterPro"/>
</dbReference>
<keyword evidence="4 6" id="KW-1133">Transmembrane helix</keyword>
<dbReference type="InterPro" id="IPR000620">
    <property type="entry name" value="EamA_dom"/>
</dbReference>
<keyword evidence="5 6" id="KW-0472">Membrane</keyword>
<feature type="domain" description="EamA" evidence="7">
    <location>
        <begin position="24"/>
        <end position="143"/>
    </location>
</feature>
<feature type="transmembrane region" description="Helical" evidence="6">
    <location>
        <begin position="111"/>
        <end position="133"/>
    </location>
</feature>
<evidence type="ECO:0000256" key="6">
    <source>
        <dbReference type="RuleBase" id="RU363077"/>
    </source>
</evidence>
<dbReference type="PANTHER" id="PTHR31218">
    <property type="entry name" value="WAT1-RELATED PROTEIN"/>
    <property type="match status" value="1"/>
</dbReference>
<feature type="transmembrane region" description="Helical" evidence="6">
    <location>
        <begin position="273"/>
        <end position="291"/>
    </location>
</feature>
<feature type="transmembrane region" description="Helical" evidence="6">
    <location>
        <begin position="326"/>
        <end position="344"/>
    </location>
</feature>
<evidence type="ECO:0000256" key="2">
    <source>
        <dbReference type="ARBA" id="ARBA00007635"/>
    </source>
</evidence>
<evidence type="ECO:0000256" key="5">
    <source>
        <dbReference type="ARBA" id="ARBA00023136"/>
    </source>
</evidence>
<comment type="similarity">
    <text evidence="2 6">Belongs to the drug/metabolite transporter (DMT) superfamily. Plant drug/metabolite exporter (P-DME) (TC 2.A.7.4) family.</text>
</comment>
<evidence type="ECO:0000256" key="1">
    <source>
        <dbReference type="ARBA" id="ARBA00004141"/>
    </source>
</evidence>
<dbReference type="EMBL" id="JAEFBJ010000013">
    <property type="protein sequence ID" value="KAG7536331.1"/>
    <property type="molecule type" value="Genomic_DNA"/>
</dbReference>
<dbReference type="Pfam" id="PF00892">
    <property type="entry name" value="EamA"/>
    <property type="match status" value="2"/>
</dbReference>
<dbReference type="OrthoDB" id="1728340at2759"/>
<dbReference type="Proteomes" id="UP000694251">
    <property type="component" value="Chromosome 13"/>
</dbReference>
<protein>
    <recommendedName>
        <fullName evidence="6">WAT1-related protein</fullName>
    </recommendedName>
</protein>
<sequence>MAAPAIINGGDATERETRMAHSAMTLVQVINGGYHVITKVALNIGVNQLVFCVFRDLLALSILAPLAFFRERRIRPPMNRSVFFSLFFLGLAGIFGNQLLFLMGLSYTNPTYAAAIQPSIPVFTFLLAVMMGTEKVNLFRIEGQTKVGGTLVCVSGAVAMALFRGPALFGGKDAVDSVRSVIIDRSQPEPNGWLVSSFLGFGFDLWHIGVLCLIGNCMCMAAFLAVQAPVLKKYPAYLSVAAYSYFFGASIMITTAILFVREPKDWSLTQSEVLAVIFAGVFASALNYGLLTWSNKILGAALVSLYNPLQPATSAFLSTIFLGSPIYLGSVLGGILIICGLYMVTWASYREQQTTVSGNETASSSNVRISEPLIYRDETGK</sequence>
<evidence type="ECO:0000259" key="7">
    <source>
        <dbReference type="Pfam" id="PF00892"/>
    </source>
</evidence>
<gene>
    <name evidence="8" type="ORF">ISN44_As13g002890</name>
</gene>
<evidence type="ECO:0000313" key="9">
    <source>
        <dbReference type="Proteomes" id="UP000694251"/>
    </source>
</evidence>
<organism evidence="8 9">
    <name type="scientific">Arabidopsis suecica</name>
    <name type="common">Swedish thale-cress</name>
    <name type="synonym">Cardaminopsis suecica</name>
    <dbReference type="NCBI Taxonomy" id="45249"/>
    <lineage>
        <taxon>Eukaryota</taxon>
        <taxon>Viridiplantae</taxon>
        <taxon>Streptophyta</taxon>
        <taxon>Embryophyta</taxon>
        <taxon>Tracheophyta</taxon>
        <taxon>Spermatophyta</taxon>
        <taxon>Magnoliopsida</taxon>
        <taxon>eudicotyledons</taxon>
        <taxon>Gunneridae</taxon>
        <taxon>Pentapetalae</taxon>
        <taxon>rosids</taxon>
        <taxon>malvids</taxon>
        <taxon>Brassicales</taxon>
        <taxon>Brassicaceae</taxon>
        <taxon>Camelineae</taxon>
        <taxon>Arabidopsis</taxon>
    </lineage>
</organism>